<comment type="subcellular location">
    <subcellularLocation>
        <location evidence="1">Cell inner membrane</location>
        <topology evidence="1">Multi-pass membrane protein</topology>
    </subcellularLocation>
</comment>
<evidence type="ECO:0000256" key="2">
    <source>
        <dbReference type="ARBA" id="ARBA00022448"/>
    </source>
</evidence>
<reference evidence="11" key="1">
    <citation type="submission" date="2019-08" db="EMBL/GenBank/DDBJ databases">
        <authorList>
            <person name="Kucharzyk K."/>
            <person name="Murdoch R.W."/>
            <person name="Higgins S."/>
            <person name="Loffler F."/>
        </authorList>
    </citation>
    <scope>NUCLEOTIDE SEQUENCE</scope>
</reference>
<evidence type="ECO:0000256" key="8">
    <source>
        <dbReference type="SAM" id="MobiDB-lite"/>
    </source>
</evidence>
<accession>A0A645AXY5</accession>
<feature type="transmembrane region" description="Helical" evidence="9">
    <location>
        <begin position="31"/>
        <end position="57"/>
    </location>
</feature>
<name>A0A645AXY5_9ZZZZ</name>
<dbReference type="AlphaFoldDB" id="A0A645AXY5"/>
<gene>
    <name evidence="11" type="ORF">SDC9_104856</name>
</gene>
<comment type="caution">
    <text evidence="11">The sequence shown here is derived from an EMBL/GenBank/DDBJ whole genome shotgun (WGS) entry which is preliminary data.</text>
</comment>
<keyword evidence="3" id="KW-1003">Cell membrane</keyword>
<keyword evidence="4" id="KW-0997">Cell inner membrane</keyword>
<dbReference type="PANTHER" id="PTHR35011">
    <property type="entry name" value="2,3-DIKETO-L-GULONATE TRAP TRANSPORTER SMALL PERMEASE PROTEIN YIAM"/>
    <property type="match status" value="1"/>
</dbReference>
<organism evidence="11">
    <name type="scientific">bioreactor metagenome</name>
    <dbReference type="NCBI Taxonomy" id="1076179"/>
    <lineage>
        <taxon>unclassified sequences</taxon>
        <taxon>metagenomes</taxon>
        <taxon>ecological metagenomes</taxon>
    </lineage>
</organism>
<dbReference type="GO" id="GO:0005886">
    <property type="term" value="C:plasma membrane"/>
    <property type="evidence" value="ECO:0007669"/>
    <property type="project" value="UniProtKB-SubCell"/>
</dbReference>
<feature type="region of interest" description="Disordered" evidence="8">
    <location>
        <begin position="127"/>
        <end position="147"/>
    </location>
</feature>
<dbReference type="EMBL" id="VSSQ01016563">
    <property type="protein sequence ID" value="MPM58027.1"/>
    <property type="molecule type" value="Genomic_DNA"/>
</dbReference>
<dbReference type="PANTHER" id="PTHR35011:SF4">
    <property type="entry name" value="SLL1102 PROTEIN"/>
    <property type="match status" value="1"/>
</dbReference>
<evidence type="ECO:0000256" key="7">
    <source>
        <dbReference type="ARBA" id="ARBA00023136"/>
    </source>
</evidence>
<dbReference type="InterPro" id="IPR007387">
    <property type="entry name" value="TRAP_DctQ"/>
</dbReference>
<evidence type="ECO:0000256" key="3">
    <source>
        <dbReference type="ARBA" id="ARBA00022475"/>
    </source>
</evidence>
<protein>
    <recommendedName>
        <fullName evidence="10">Tripartite ATP-independent periplasmic transporters DctQ component domain-containing protein</fullName>
    </recommendedName>
</protein>
<evidence type="ECO:0000256" key="4">
    <source>
        <dbReference type="ARBA" id="ARBA00022519"/>
    </source>
</evidence>
<evidence type="ECO:0000256" key="9">
    <source>
        <dbReference type="SAM" id="Phobius"/>
    </source>
</evidence>
<evidence type="ECO:0000259" key="10">
    <source>
        <dbReference type="Pfam" id="PF04290"/>
    </source>
</evidence>
<keyword evidence="6 9" id="KW-1133">Transmembrane helix</keyword>
<evidence type="ECO:0000256" key="1">
    <source>
        <dbReference type="ARBA" id="ARBA00004429"/>
    </source>
</evidence>
<evidence type="ECO:0000256" key="6">
    <source>
        <dbReference type="ARBA" id="ARBA00022989"/>
    </source>
</evidence>
<dbReference type="InterPro" id="IPR055348">
    <property type="entry name" value="DctQ"/>
</dbReference>
<sequence>MLMACGGYCYWKGGFVRVEVAYNSFPQKMKYTIGIVTAILALVCMALVFKFGWNLFYASFQRNERISSVWGSPMWTIRFWVPLGSGLMFLQAISELIKNVGALTGKIQIAAAPDEVSQVIESIKSTEKLPGADDADAGEIRKEGEDK</sequence>
<evidence type="ECO:0000256" key="5">
    <source>
        <dbReference type="ARBA" id="ARBA00022692"/>
    </source>
</evidence>
<feature type="domain" description="Tripartite ATP-independent periplasmic transporters DctQ component" evidence="10">
    <location>
        <begin position="3"/>
        <end position="99"/>
    </location>
</feature>
<keyword evidence="7 9" id="KW-0472">Membrane</keyword>
<dbReference type="Pfam" id="PF04290">
    <property type="entry name" value="DctQ"/>
    <property type="match status" value="1"/>
</dbReference>
<feature type="compositionally biased region" description="Basic and acidic residues" evidence="8">
    <location>
        <begin position="138"/>
        <end position="147"/>
    </location>
</feature>
<keyword evidence="5 9" id="KW-0812">Transmembrane</keyword>
<proteinExistence type="predicted"/>
<evidence type="ECO:0000313" key="11">
    <source>
        <dbReference type="EMBL" id="MPM58027.1"/>
    </source>
</evidence>
<keyword evidence="2" id="KW-0813">Transport</keyword>